<evidence type="ECO:0000313" key="5">
    <source>
        <dbReference type="Proteomes" id="UP000179037"/>
    </source>
</evidence>
<dbReference type="InterPro" id="IPR017927">
    <property type="entry name" value="FAD-bd_FR_type"/>
</dbReference>
<dbReference type="PANTHER" id="PTHR47354">
    <property type="entry name" value="NADH OXIDOREDUCTASE HCR"/>
    <property type="match status" value="1"/>
</dbReference>
<dbReference type="PROSITE" id="PS51085">
    <property type="entry name" value="2FE2S_FER_2"/>
    <property type="match status" value="1"/>
</dbReference>
<protein>
    <submittedName>
        <fullName evidence="4">CDP-6-deoxy-delta-3,4-glucoseen reductase</fullName>
    </submittedName>
</protein>
<dbReference type="InterPro" id="IPR039261">
    <property type="entry name" value="FNR_nucleotide-bd"/>
</dbReference>
<comment type="caution">
    <text evidence="4">The sequence shown here is derived from an EMBL/GenBank/DDBJ whole genome shotgun (WGS) entry which is preliminary data.</text>
</comment>
<dbReference type="AlphaFoldDB" id="A0A1F6U431"/>
<dbReference type="PROSITE" id="PS00197">
    <property type="entry name" value="2FE2S_FER_1"/>
    <property type="match status" value="1"/>
</dbReference>
<dbReference type="InterPro" id="IPR001041">
    <property type="entry name" value="2Fe-2S_ferredoxin-type"/>
</dbReference>
<name>A0A1F6U431_9PROT</name>
<dbReference type="InterPro" id="IPR008333">
    <property type="entry name" value="Cbr1-like_FAD-bd_dom"/>
</dbReference>
<dbReference type="SUPFAM" id="SSF54292">
    <property type="entry name" value="2Fe-2S ferredoxin-like"/>
    <property type="match status" value="1"/>
</dbReference>
<dbReference type="EMBL" id="MFTC01000026">
    <property type="protein sequence ID" value="OGI52124.1"/>
    <property type="molecule type" value="Genomic_DNA"/>
</dbReference>
<dbReference type="InterPro" id="IPR006058">
    <property type="entry name" value="2Fe2S_fd_BS"/>
</dbReference>
<dbReference type="Proteomes" id="UP000179037">
    <property type="component" value="Unassembled WGS sequence"/>
</dbReference>
<evidence type="ECO:0000259" key="3">
    <source>
        <dbReference type="PROSITE" id="PS51384"/>
    </source>
</evidence>
<dbReference type="Gene3D" id="2.40.30.10">
    <property type="entry name" value="Translation factors"/>
    <property type="match status" value="1"/>
</dbReference>
<dbReference type="InterPro" id="IPR036010">
    <property type="entry name" value="2Fe-2S_ferredoxin-like_sf"/>
</dbReference>
<dbReference type="SUPFAM" id="SSF52343">
    <property type="entry name" value="Ferredoxin reductase-like, C-terminal NADP-linked domain"/>
    <property type="match status" value="1"/>
</dbReference>
<dbReference type="CDD" id="cd06189">
    <property type="entry name" value="flavin_oxioreductase"/>
    <property type="match status" value="1"/>
</dbReference>
<evidence type="ECO:0000313" key="4">
    <source>
        <dbReference type="EMBL" id="OGI52124.1"/>
    </source>
</evidence>
<dbReference type="PANTHER" id="PTHR47354:SF5">
    <property type="entry name" value="PROTEIN RFBI"/>
    <property type="match status" value="1"/>
</dbReference>
<dbReference type="PROSITE" id="PS51384">
    <property type="entry name" value="FAD_FR"/>
    <property type="match status" value="1"/>
</dbReference>
<organism evidence="4 5">
    <name type="scientific">Candidatus Muproteobacteria bacterium RIFCSPLOWO2_01_FULL_60_18</name>
    <dbReference type="NCBI Taxonomy" id="1817768"/>
    <lineage>
        <taxon>Bacteria</taxon>
        <taxon>Pseudomonadati</taxon>
        <taxon>Pseudomonadota</taxon>
        <taxon>Candidatus Muproteobacteria</taxon>
    </lineage>
</organism>
<dbReference type="GO" id="GO:0051537">
    <property type="term" value="F:2 iron, 2 sulfur cluster binding"/>
    <property type="evidence" value="ECO:0007669"/>
    <property type="project" value="InterPro"/>
</dbReference>
<dbReference type="CDD" id="cd00207">
    <property type="entry name" value="fer2"/>
    <property type="match status" value="1"/>
</dbReference>
<evidence type="ECO:0000259" key="2">
    <source>
        <dbReference type="PROSITE" id="PS51085"/>
    </source>
</evidence>
<dbReference type="SUPFAM" id="SSF63380">
    <property type="entry name" value="Riboflavin synthase domain-like"/>
    <property type="match status" value="1"/>
</dbReference>
<dbReference type="Pfam" id="PF00111">
    <property type="entry name" value="Fer2"/>
    <property type="match status" value="1"/>
</dbReference>
<dbReference type="InterPro" id="IPR050415">
    <property type="entry name" value="MRET"/>
</dbReference>
<gene>
    <name evidence="4" type="ORF">A3A87_07255</name>
</gene>
<dbReference type="Gene3D" id="3.10.20.30">
    <property type="match status" value="1"/>
</dbReference>
<dbReference type="Gene3D" id="3.40.50.80">
    <property type="entry name" value="Nucleotide-binding domain of ferredoxin-NADP reductase (FNR) module"/>
    <property type="match status" value="1"/>
</dbReference>
<feature type="domain" description="FAD-binding FR-type" evidence="3">
    <location>
        <begin position="100"/>
        <end position="200"/>
    </location>
</feature>
<dbReference type="InterPro" id="IPR001709">
    <property type="entry name" value="Flavoprot_Pyr_Nucl_cyt_Rdtase"/>
</dbReference>
<evidence type="ECO:0000256" key="1">
    <source>
        <dbReference type="ARBA" id="ARBA00034078"/>
    </source>
</evidence>
<sequence>MTFKICIRSSGREFTAEEKETVLAAALRQGVMLPYSCRSGACGTCKGKLVSGEVDYGTYEPKAMSAAEKENGHALFCQAKPLSDLVIEAKEIAAAKDIPIRILPARVVQMEKLADDVMRLSLKLAEGQRLQYLAGQYIDILLSGNQRRSFSLATSPLSDELLQLHIRHVPGGHFTGHVFEKMKEKDLLRFQGPFGMFFLREDDVQGSTNVGRSQLPASRDISTSMYVTGDRMSRATSDRPAILIAGGTGFAPIKSILEYAFAQGIQRPLHLYWGVRAKRDLYLPDLPQAWAKQHSNFKFTPVLSEPKPEDHWSGRQGWVHEAVAEDHPDLSRHEVYASGPPPMIDAIKGMVKKHRLPEDRLYYDSFEFAHASS</sequence>
<feature type="domain" description="2Fe-2S ferredoxin-type" evidence="2">
    <location>
        <begin position="3"/>
        <end position="93"/>
    </location>
</feature>
<dbReference type="InterPro" id="IPR012675">
    <property type="entry name" value="Beta-grasp_dom_sf"/>
</dbReference>
<dbReference type="Pfam" id="PF00970">
    <property type="entry name" value="FAD_binding_6"/>
    <property type="match status" value="1"/>
</dbReference>
<dbReference type="STRING" id="1817768.A3A87_07255"/>
<proteinExistence type="predicted"/>
<dbReference type="GO" id="GO:0016491">
    <property type="term" value="F:oxidoreductase activity"/>
    <property type="evidence" value="ECO:0007669"/>
    <property type="project" value="InterPro"/>
</dbReference>
<comment type="cofactor">
    <cofactor evidence="1">
        <name>[2Fe-2S] cluster</name>
        <dbReference type="ChEBI" id="CHEBI:190135"/>
    </cofactor>
</comment>
<accession>A0A1F6U431</accession>
<dbReference type="InterPro" id="IPR017938">
    <property type="entry name" value="Riboflavin_synthase-like_b-brl"/>
</dbReference>
<dbReference type="InterPro" id="IPR001433">
    <property type="entry name" value="OxRdtase_FAD/NAD-bd"/>
</dbReference>
<dbReference type="Pfam" id="PF00175">
    <property type="entry name" value="NAD_binding_1"/>
    <property type="match status" value="1"/>
</dbReference>
<dbReference type="PRINTS" id="PR00371">
    <property type="entry name" value="FPNCR"/>
</dbReference>
<reference evidence="4 5" key="1">
    <citation type="journal article" date="2016" name="Nat. Commun.">
        <title>Thousands of microbial genomes shed light on interconnected biogeochemical processes in an aquifer system.</title>
        <authorList>
            <person name="Anantharaman K."/>
            <person name="Brown C.T."/>
            <person name="Hug L.A."/>
            <person name="Sharon I."/>
            <person name="Castelle C.J."/>
            <person name="Probst A.J."/>
            <person name="Thomas B.C."/>
            <person name="Singh A."/>
            <person name="Wilkins M.J."/>
            <person name="Karaoz U."/>
            <person name="Brodie E.L."/>
            <person name="Williams K.H."/>
            <person name="Hubbard S.S."/>
            <person name="Banfield J.F."/>
        </authorList>
    </citation>
    <scope>NUCLEOTIDE SEQUENCE [LARGE SCALE GENOMIC DNA]</scope>
</reference>
<dbReference type="PRINTS" id="PR00410">
    <property type="entry name" value="PHEHYDRXLASE"/>
</dbReference>